<evidence type="ECO:0000256" key="4">
    <source>
        <dbReference type="ARBA" id="ARBA00034320"/>
    </source>
</evidence>
<dbReference type="GO" id="GO:0016787">
    <property type="term" value="F:hydrolase activity"/>
    <property type="evidence" value="ECO:0007669"/>
    <property type="project" value="UniProtKB-KW"/>
</dbReference>
<dbReference type="eggNOG" id="COG0523">
    <property type="taxonomic scope" value="Bacteria"/>
</dbReference>
<organism evidence="8 9">
    <name type="scientific">Sphingobium chlorophenolicum</name>
    <dbReference type="NCBI Taxonomy" id="46429"/>
    <lineage>
        <taxon>Bacteria</taxon>
        <taxon>Pseudomonadati</taxon>
        <taxon>Pseudomonadota</taxon>
        <taxon>Alphaproteobacteria</taxon>
        <taxon>Sphingomonadales</taxon>
        <taxon>Sphingomonadaceae</taxon>
        <taxon>Sphingobium</taxon>
    </lineage>
</organism>
<dbReference type="GO" id="GO:0000166">
    <property type="term" value="F:nucleotide binding"/>
    <property type="evidence" value="ECO:0007669"/>
    <property type="project" value="UniProtKB-KW"/>
</dbReference>
<evidence type="ECO:0000313" key="8">
    <source>
        <dbReference type="EMBL" id="KEQ51896.1"/>
    </source>
</evidence>
<evidence type="ECO:0000256" key="1">
    <source>
        <dbReference type="ARBA" id="ARBA00022741"/>
    </source>
</evidence>
<dbReference type="InterPro" id="IPR027417">
    <property type="entry name" value="P-loop_NTPase"/>
</dbReference>
<dbReference type="InterPro" id="IPR036627">
    <property type="entry name" value="CobW-likC_sf"/>
</dbReference>
<dbReference type="InterPro" id="IPR003495">
    <property type="entry name" value="CobW/HypB/UreG_nucleotide-bd"/>
</dbReference>
<evidence type="ECO:0000256" key="3">
    <source>
        <dbReference type="ARBA" id="ARBA00023186"/>
    </source>
</evidence>
<dbReference type="Pfam" id="PF02492">
    <property type="entry name" value="cobW"/>
    <property type="match status" value="1"/>
</dbReference>
<dbReference type="PATRIC" id="fig|46429.4.peg.3821"/>
<comment type="function">
    <text evidence="5">Zinc chaperone that directly transfers zinc cofactor to target proteins, thereby activating them. Zinc is transferred from the CXCC motif in the GTPase domain to the zinc binding site in target proteins in a process requiring GTP hydrolysis.</text>
</comment>
<comment type="similarity">
    <text evidence="4">Belongs to the SIMIBI class G3E GTPase family. ZNG1 subfamily.</text>
</comment>
<dbReference type="InterPro" id="IPR051316">
    <property type="entry name" value="Zinc-reg_GTPase_activator"/>
</dbReference>
<comment type="caution">
    <text evidence="8">The sequence shown here is derived from an EMBL/GenBank/DDBJ whole genome shotgun (WGS) entry which is preliminary data.</text>
</comment>
<dbReference type="PANTHER" id="PTHR13748">
    <property type="entry name" value="COBW-RELATED"/>
    <property type="match status" value="1"/>
</dbReference>
<comment type="catalytic activity">
    <reaction evidence="6">
        <text>GTP + H2O = GDP + phosphate + H(+)</text>
        <dbReference type="Rhea" id="RHEA:19669"/>
        <dbReference type="ChEBI" id="CHEBI:15377"/>
        <dbReference type="ChEBI" id="CHEBI:15378"/>
        <dbReference type="ChEBI" id="CHEBI:37565"/>
        <dbReference type="ChEBI" id="CHEBI:43474"/>
        <dbReference type="ChEBI" id="CHEBI:58189"/>
    </reaction>
    <physiologicalReaction direction="left-to-right" evidence="6">
        <dbReference type="Rhea" id="RHEA:19670"/>
    </physiologicalReaction>
</comment>
<name>A0A081R9M3_SPHCR</name>
<dbReference type="Pfam" id="PF07683">
    <property type="entry name" value="CobW_C"/>
    <property type="match status" value="1"/>
</dbReference>
<keyword evidence="3" id="KW-0143">Chaperone</keyword>
<evidence type="ECO:0000313" key="9">
    <source>
        <dbReference type="Proteomes" id="UP000028411"/>
    </source>
</evidence>
<dbReference type="CDD" id="cd03112">
    <property type="entry name" value="CobW-like"/>
    <property type="match status" value="1"/>
</dbReference>
<dbReference type="GO" id="GO:0005737">
    <property type="term" value="C:cytoplasm"/>
    <property type="evidence" value="ECO:0007669"/>
    <property type="project" value="TreeGrafter"/>
</dbReference>
<dbReference type="AlphaFoldDB" id="A0A081R9M3"/>
<dbReference type="Gene3D" id="3.40.50.300">
    <property type="entry name" value="P-loop containing nucleotide triphosphate hydrolases"/>
    <property type="match status" value="1"/>
</dbReference>
<dbReference type="EMBL" id="JFHR01000060">
    <property type="protein sequence ID" value="KEQ51896.1"/>
    <property type="molecule type" value="Genomic_DNA"/>
</dbReference>
<proteinExistence type="inferred from homology"/>
<gene>
    <name evidence="8" type="ORF">BV95_03833</name>
</gene>
<dbReference type="NCBIfam" id="TIGR02475">
    <property type="entry name" value="CobW"/>
    <property type="match status" value="1"/>
</dbReference>
<accession>A0A081R9M3</accession>
<evidence type="ECO:0000256" key="6">
    <source>
        <dbReference type="ARBA" id="ARBA00049117"/>
    </source>
</evidence>
<reference evidence="8 9" key="1">
    <citation type="submission" date="2014-02" db="EMBL/GenBank/DDBJ databases">
        <title>Whole genome sequence of Sphingobium chlorophenolicum NBRC 16172.</title>
        <authorList>
            <person name="Gan H.M."/>
            <person name="Gan H.Y."/>
            <person name="Chew T.H."/>
            <person name="Savka M.A."/>
        </authorList>
    </citation>
    <scope>NUCLEOTIDE SEQUENCE [LARGE SCALE GENOMIC DNA]</scope>
    <source>
        <strain evidence="8 9">NBRC 16172</strain>
    </source>
</reference>
<keyword evidence="2" id="KW-0378">Hydrolase</keyword>
<evidence type="ECO:0000256" key="5">
    <source>
        <dbReference type="ARBA" id="ARBA00045658"/>
    </source>
</evidence>
<keyword evidence="1" id="KW-0547">Nucleotide-binding</keyword>
<dbReference type="PANTHER" id="PTHR13748:SF62">
    <property type="entry name" value="COBW DOMAIN-CONTAINING PROTEIN"/>
    <property type="match status" value="1"/>
</dbReference>
<protein>
    <submittedName>
        <fullName evidence="8">Cobalamin biosynthesis protein CobW</fullName>
    </submittedName>
</protein>
<dbReference type="InterPro" id="IPR012824">
    <property type="entry name" value="CobW"/>
</dbReference>
<feature type="domain" description="CobW C-terminal" evidence="7">
    <location>
        <begin position="250"/>
        <end position="343"/>
    </location>
</feature>
<dbReference type="GO" id="GO:0009236">
    <property type="term" value="P:cobalamin biosynthetic process"/>
    <property type="evidence" value="ECO:0007669"/>
    <property type="project" value="InterPro"/>
</dbReference>
<dbReference type="OrthoDB" id="9808822at2"/>
<dbReference type="Gene3D" id="3.30.1220.10">
    <property type="entry name" value="CobW-like, C-terminal domain"/>
    <property type="match status" value="1"/>
</dbReference>
<dbReference type="InterPro" id="IPR011629">
    <property type="entry name" value="CobW-like_C"/>
</dbReference>
<dbReference type="RefSeq" id="WP_037455795.1">
    <property type="nucleotide sequence ID" value="NZ_JFHR01000060.1"/>
</dbReference>
<dbReference type="SMART" id="SM00833">
    <property type="entry name" value="CobW_C"/>
    <property type="match status" value="1"/>
</dbReference>
<dbReference type="SUPFAM" id="SSF90002">
    <property type="entry name" value="Hypothetical protein YjiA, C-terminal domain"/>
    <property type="match status" value="1"/>
</dbReference>
<sequence length="346" mass="37158">MKKIPATVITGFLGAGKTTLIRHLIENAGGRRLALIINEFGDVGVDGALVQGCGDEACPDEDIIELANGCICCTVADDFLPTMQRLLDRPTPPDHIIIETSGLALPKPLVKAFQWPDIRTRATVDGVIALIDADALAAGRFAHDEAALAAARAADPTLDHDSPLEELFEDQLACADLVLLNKTDLVDVDTLATLERDLAGETRPGVSIIRTAKGEIDPAILLGIDAGVEDQIDARPSHHDNEEDHDHDDFESFIVDVGEVDSPEPLLAALAETIAAHDLLRVKGFLAVRGRPARLVVQAVGPRIQHHYDRQWQADEQRASRLVVIGQTGLDRAAIEATLKAQTVPA</sequence>
<evidence type="ECO:0000259" key="7">
    <source>
        <dbReference type="SMART" id="SM00833"/>
    </source>
</evidence>
<dbReference type="Proteomes" id="UP000028411">
    <property type="component" value="Unassembled WGS sequence"/>
</dbReference>
<dbReference type="SUPFAM" id="SSF52540">
    <property type="entry name" value="P-loop containing nucleoside triphosphate hydrolases"/>
    <property type="match status" value="1"/>
</dbReference>
<evidence type="ECO:0000256" key="2">
    <source>
        <dbReference type="ARBA" id="ARBA00022801"/>
    </source>
</evidence>